<dbReference type="EMBL" id="BPLQ01006342">
    <property type="protein sequence ID" value="GIY21754.1"/>
    <property type="molecule type" value="Genomic_DNA"/>
</dbReference>
<proteinExistence type="predicted"/>
<organism evidence="1 2">
    <name type="scientific">Caerostris darwini</name>
    <dbReference type="NCBI Taxonomy" id="1538125"/>
    <lineage>
        <taxon>Eukaryota</taxon>
        <taxon>Metazoa</taxon>
        <taxon>Ecdysozoa</taxon>
        <taxon>Arthropoda</taxon>
        <taxon>Chelicerata</taxon>
        <taxon>Arachnida</taxon>
        <taxon>Araneae</taxon>
        <taxon>Araneomorphae</taxon>
        <taxon>Entelegynae</taxon>
        <taxon>Araneoidea</taxon>
        <taxon>Araneidae</taxon>
        <taxon>Caerostris</taxon>
    </lineage>
</organism>
<gene>
    <name evidence="1" type="ORF">CDAR_291391</name>
</gene>
<dbReference type="AlphaFoldDB" id="A0AAV4RIC7"/>
<keyword evidence="2" id="KW-1185">Reference proteome</keyword>
<reference evidence="1 2" key="1">
    <citation type="submission" date="2021-06" db="EMBL/GenBank/DDBJ databases">
        <title>Caerostris darwini draft genome.</title>
        <authorList>
            <person name="Kono N."/>
            <person name="Arakawa K."/>
        </authorList>
    </citation>
    <scope>NUCLEOTIDE SEQUENCE [LARGE SCALE GENOMIC DNA]</scope>
</reference>
<name>A0AAV4RIC7_9ARAC</name>
<accession>A0AAV4RIC7</accession>
<comment type="caution">
    <text evidence="1">The sequence shown here is derived from an EMBL/GenBank/DDBJ whole genome shotgun (WGS) entry which is preliminary data.</text>
</comment>
<dbReference type="Proteomes" id="UP001054837">
    <property type="component" value="Unassembled WGS sequence"/>
</dbReference>
<evidence type="ECO:0000313" key="2">
    <source>
        <dbReference type="Proteomes" id="UP001054837"/>
    </source>
</evidence>
<protein>
    <submittedName>
        <fullName evidence="1">Uncharacterized protein</fullName>
    </submittedName>
</protein>
<evidence type="ECO:0000313" key="1">
    <source>
        <dbReference type="EMBL" id="GIY21754.1"/>
    </source>
</evidence>
<sequence>MPQRIVFYEAIRLQSWKNSKVFSKGLPLIRVCSPSKLANNFAGYVILLKVRSNHLKSFKYWKMCTHYRKIHTKDSVRAWITSEVQLASNGLPQQYFVTVLNFYLFRTTNFVVLHFWVL</sequence>